<dbReference type="PANTHER" id="PTHR11685">
    <property type="entry name" value="RBR FAMILY RING FINGER AND IBR DOMAIN-CONTAINING"/>
    <property type="match status" value="1"/>
</dbReference>
<evidence type="ECO:0000256" key="4">
    <source>
        <dbReference type="ARBA" id="ARBA00022443"/>
    </source>
</evidence>
<dbReference type="InterPro" id="IPR013083">
    <property type="entry name" value="Znf_RING/FYVE/PHD"/>
</dbReference>
<organism evidence="18 19">
    <name type="scientific">Macrophomina phaseolina</name>
    <dbReference type="NCBI Taxonomy" id="35725"/>
    <lineage>
        <taxon>Eukaryota</taxon>
        <taxon>Fungi</taxon>
        <taxon>Dikarya</taxon>
        <taxon>Ascomycota</taxon>
        <taxon>Pezizomycotina</taxon>
        <taxon>Dothideomycetes</taxon>
        <taxon>Dothideomycetes incertae sedis</taxon>
        <taxon>Botryosphaeriales</taxon>
        <taxon>Botryosphaeriaceae</taxon>
        <taxon>Macrophomina</taxon>
    </lineage>
</organism>
<feature type="domain" description="RING-type" evidence="16">
    <location>
        <begin position="281"/>
        <end position="331"/>
    </location>
</feature>
<feature type="region of interest" description="Disordered" evidence="14">
    <location>
        <begin position="243"/>
        <end position="262"/>
    </location>
</feature>
<name>A0ABQ8GKF6_9PEZI</name>
<keyword evidence="7" id="KW-0677">Repeat</keyword>
<dbReference type="InterPro" id="IPR036028">
    <property type="entry name" value="SH3-like_dom_sf"/>
</dbReference>
<dbReference type="PROSITE" id="PS51873">
    <property type="entry name" value="TRIAD"/>
    <property type="match status" value="1"/>
</dbReference>
<dbReference type="PROSITE" id="PS50089">
    <property type="entry name" value="ZF_RING_2"/>
    <property type="match status" value="1"/>
</dbReference>
<dbReference type="SMART" id="SM00326">
    <property type="entry name" value="SH3"/>
    <property type="match status" value="1"/>
</dbReference>
<dbReference type="CDD" id="cd20335">
    <property type="entry name" value="BRcat_RBR"/>
    <property type="match status" value="1"/>
</dbReference>
<evidence type="ECO:0000256" key="8">
    <source>
        <dbReference type="ARBA" id="ARBA00022771"/>
    </source>
</evidence>
<dbReference type="Pfam" id="PF22191">
    <property type="entry name" value="IBR_1"/>
    <property type="match status" value="1"/>
</dbReference>
<dbReference type="Pfam" id="PF01485">
    <property type="entry name" value="IBR"/>
    <property type="match status" value="1"/>
</dbReference>
<keyword evidence="6" id="KW-0479">Metal-binding</keyword>
<evidence type="ECO:0000256" key="14">
    <source>
        <dbReference type="SAM" id="MobiDB-lite"/>
    </source>
</evidence>
<comment type="catalytic activity">
    <reaction evidence="1">
        <text>[E2 ubiquitin-conjugating enzyme]-S-ubiquitinyl-L-cysteine + [acceptor protein]-L-lysine = [E2 ubiquitin-conjugating enzyme]-L-cysteine + [acceptor protein]-N(6)-ubiquitinyl-L-lysine.</text>
        <dbReference type="EC" id="2.3.2.31"/>
    </reaction>
</comment>
<evidence type="ECO:0000256" key="2">
    <source>
        <dbReference type="ARBA" id="ARBA00008649"/>
    </source>
</evidence>
<dbReference type="InterPro" id="IPR044066">
    <property type="entry name" value="TRIAD_supradom"/>
</dbReference>
<keyword evidence="5" id="KW-0808">Transferase</keyword>
<dbReference type="SUPFAM" id="SSF50044">
    <property type="entry name" value="SH3-domain"/>
    <property type="match status" value="1"/>
</dbReference>
<evidence type="ECO:0000256" key="6">
    <source>
        <dbReference type="ARBA" id="ARBA00022723"/>
    </source>
</evidence>
<evidence type="ECO:0000256" key="11">
    <source>
        <dbReference type="ARBA" id="ARBA00022843"/>
    </source>
</evidence>
<keyword evidence="19" id="KW-1185">Reference proteome</keyword>
<accession>A0ABQ8GKF6</accession>
<evidence type="ECO:0000259" key="15">
    <source>
        <dbReference type="PROSITE" id="PS50002"/>
    </source>
</evidence>
<dbReference type="PROSITE" id="PS50002">
    <property type="entry name" value="SH3"/>
    <property type="match status" value="1"/>
</dbReference>
<dbReference type="EC" id="2.3.2.31" evidence="3"/>
<evidence type="ECO:0000256" key="10">
    <source>
        <dbReference type="ARBA" id="ARBA00022833"/>
    </source>
</evidence>
<feature type="domain" description="RING-type" evidence="17">
    <location>
        <begin position="277"/>
        <end position="503"/>
    </location>
</feature>
<gene>
    <name evidence="18" type="ORF">B0J12DRAFT_594604</name>
</gene>
<keyword evidence="11" id="KW-0832">Ubl conjugation</keyword>
<sequence>MATQSSPNLLTWLTTGLQQDRPALFVDDEKQPVSTSSSLDLERYHIPGAYQDPLVGTSTSNDFKTILSTWANKLRPSPKCANSQPSLGPVSQDALSPCHELALSPQSLALREHVRKPSSYEEYDDNITTVERNHGHVDDTLSIEAHRIPFTNHHIQEECPAQNDADSMAHHRASYPYQADGKTQLSFDENEVFTVSRKVSNGWWYGSRLSSGESGWIPSPYFGPVIDHCHPQTGRLPKRQRAIRGKKSVGRAPTPTPTGPDGDAVQFYKRFSNILLSYGDCVVCGESKPYTEFPDSTVLQCQHQWTICKDCVRHWVAVELDGKGWDYIKCPEFGCTTSLNHSDMSRLADSATFERYDALAFRAYLSKDSNFRWCLSPVCQSGQIHDGDSGPIFKCIGCGAQFCMHHEMPWHRGQTCQQYNQRVTEKRDREKRATEKIIARTTKKCPGKGCEWMIEKNNGCDHMTCRQCKHEFCWICLAAYDPIRRHGNGMHRTSCKYHSANVR</sequence>
<evidence type="ECO:0000259" key="17">
    <source>
        <dbReference type="PROSITE" id="PS51873"/>
    </source>
</evidence>
<keyword evidence="4 13" id="KW-0728">SH3 domain</keyword>
<dbReference type="SUPFAM" id="SSF57850">
    <property type="entry name" value="RING/U-box"/>
    <property type="match status" value="3"/>
</dbReference>
<proteinExistence type="inferred from homology"/>
<dbReference type="InterPro" id="IPR001452">
    <property type="entry name" value="SH3_domain"/>
</dbReference>
<dbReference type="InterPro" id="IPR001841">
    <property type="entry name" value="Znf_RING"/>
</dbReference>
<dbReference type="InterPro" id="IPR031127">
    <property type="entry name" value="E3_UB_ligase_RBR"/>
</dbReference>
<dbReference type="EMBL" id="JAGTJR010000006">
    <property type="protein sequence ID" value="KAH7058886.1"/>
    <property type="molecule type" value="Genomic_DNA"/>
</dbReference>
<comment type="caution">
    <text evidence="18">The sequence shown here is derived from an EMBL/GenBank/DDBJ whole genome shotgun (WGS) entry which is preliminary data.</text>
</comment>
<dbReference type="CDD" id="cd00174">
    <property type="entry name" value="SH3"/>
    <property type="match status" value="1"/>
</dbReference>
<evidence type="ECO:0000256" key="5">
    <source>
        <dbReference type="ARBA" id="ARBA00022679"/>
    </source>
</evidence>
<keyword evidence="8 12" id="KW-0863">Zinc-finger</keyword>
<evidence type="ECO:0000313" key="18">
    <source>
        <dbReference type="EMBL" id="KAH7058886.1"/>
    </source>
</evidence>
<evidence type="ECO:0000256" key="1">
    <source>
        <dbReference type="ARBA" id="ARBA00001798"/>
    </source>
</evidence>
<evidence type="ECO:0000259" key="16">
    <source>
        <dbReference type="PROSITE" id="PS50089"/>
    </source>
</evidence>
<reference evidence="18 19" key="1">
    <citation type="journal article" date="2021" name="Nat. Commun.">
        <title>Genetic determinants of endophytism in the Arabidopsis root mycobiome.</title>
        <authorList>
            <person name="Mesny F."/>
            <person name="Miyauchi S."/>
            <person name="Thiergart T."/>
            <person name="Pickel B."/>
            <person name="Atanasova L."/>
            <person name="Karlsson M."/>
            <person name="Huettel B."/>
            <person name="Barry K.W."/>
            <person name="Haridas S."/>
            <person name="Chen C."/>
            <person name="Bauer D."/>
            <person name="Andreopoulos W."/>
            <person name="Pangilinan J."/>
            <person name="LaButti K."/>
            <person name="Riley R."/>
            <person name="Lipzen A."/>
            <person name="Clum A."/>
            <person name="Drula E."/>
            <person name="Henrissat B."/>
            <person name="Kohler A."/>
            <person name="Grigoriev I.V."/>
            <person name="Martin F.M."/>
            <person name="Hacquard S."/>
        </authorList>
    </citation>
    <scope>NUCLEOTIDE SEQUENCE [LARGE SCALE GENOMIC DNA]</scope>
    <source>
        <strain evidence="18 19">MPI-SDFR-AT-0080</strain>
    </source>
</reference>
<dbReference type="SMART" id="SM00647">
    <property type="entry name" value="IBR"/>
    <property type="match status" value="2"/>
</dbReference>
<protein>
    <recommendedName>
        <fullName evidence="3">RBR-type E3 ubiquitin transferase</fullName>
        <ecNumber evidence="3">2.3.2.31</ecNumber>
    </recommendedName>
</protein>
<keyword evidence="10" id="KW-0862">Zinc</keyword>
<dbReference type="CDD" id="cd20336">
    <property type="entry name" value="Rcat_RBR"/>
    <property type="match status" value="1"/>
</dbReference>
<evidence type="ECO:0000256" key="7">
    <source>
        <dbReference type="ARBA" id="ARBA00022737"/>
    </source>
</evidence>
<keyword evidence="9" id="KW-0833">Ubl conjugation pathway</keyword>
<dbReference type="Proteomes" id="UP000774617">
    <property type="component" value="Unassembled WGS sequence"/>
</dbReference>
<comment type="similarity">
    <text evidence="2">Belongs to the SH3RF family.</text>
</comment>
<feature type="domain" description="SH3" evidence="15">
    <location>
        <begin position="166"/>
        <end position="227"/>
    </location>
</feature>
<dbReference type="Gene3D" id="1.20.120.1750">
    <property type="match status" value="1"/>
</dbReference>
<dbReference type="InterPro" id="IPR002867">
    <property type="entry name" value="IBR_dom"/>
</dbReference>
<dbReference type="Pfam" id="PF00018">
    <property type="entry name" value="SH3_1"/>
    <property type="match status" value="1"/>
</dbReference>
<evidence type="ECO:0000256" key="13">
    <source>
        <dbReference type="PROSITE-ProRule" id="PRU00192"/>
    </source>
</evidence>
<evidence type="ECO:0000256" key="9">
    <source>
        <dbReference type="ARBA" id="ARBA00022786"/>
    </source>
</evidence>
<evidence type="ECO:0000256" key="3">
    <source>
        <dbReference type="ARBA" id="ARBA00012251"/>
    </source>
</evidence>
<evidence type="ECO:0000256" key="12">
    <source>
        <dbReference type="PROSITE-ProRule" id="PRU00175"/>
    </source>
</evidence>
<evidence type="ECO:0000313" key="19">
    <source>
        <dbReference type="Proteomes" id="UP000774617"/>
    </source>
</evidence>
<dbReference type="Gene3D" id="2.30.30.40">
    <property type="entry name" value="SH3 Domains"/>
    <property type="match status" value="1"/>
</dbReference>
<dbReference type="Gene3D" id="3.30.40.10">
    <property type="entry name" value="Zinc/RING finger domain, C3HC4 (zinc finger)"/>
    <property type="match status" value="1"/>
</dbReference>